<dbReference type="RefSeq" id="WP_016491306.1">
    <property type="nucleotide sequence ID" value="NC_021499.1"/>
</dbReference>
<keyword evidence="1" id="KW-0812">Transmembrane</keyword>
<dbReference type="AlphaFoldDB" id="S6BDI9"/>
<keyword evidence="1" id="KW-0472">Membrane</keyword>
<evidence type="ECO:0000256" key="1">
    <source>
        <dbReference type="SAM" id="Phobius"/>
    </source>
</evidence>
<feature type="transmembrane region" description="Helical" evidence="1">
    <location>
        <begin position="6"/>
        <end position="25"/>
    </location>
</feature>
<dbReference type="EMBL" id="AP013068">
    <property type="protein sequence ID" value="BAN47104.1"/>
    <property type="molecule type" value="Genomic_DNA"/>
</dbReference>
<reference evidence="2 3" key="1">
    <citation type="journal article" date="2013" name="Genome Announc.">
        <title>Complete Genome Sequence of the Carbazole Degrader Pseudomonas resinovorans Strain CA10 (NBRC 106553).</title>
        <authorList>
            <person name="Shintani M."/>
            <person name="Hosoyama A."/>
            <person name="Ohji S."/>
            <person name="Tsuchikane K."/>
            <person name="Takarada H."/>
            <person name="Yamazoe A."/>
            <person name="Fujita N."/>
            <person name="Nojiri H."/>
        </authorList>
    </citation>
    <scope>NUCLEOTIDE SEQUENCE [LARGE SCALE GENOMIC DNA]</scope>
    <source>
        <strain evidence="2 3">NBRC 106553</strain>
    </source>
</reference>
<evidence type="ECO:0008006" key="4">
    <source>
        <dbReference type="Google" id="ProtNLM"/>
    </source>
</evidence>
<sequence>MNIDYNVVATGLVAPCAIFIIKTLLDFSLSHYFVKFFHWVPVRGFFRDRPPEISGRWEQIWEAPDSPSFKDVADRHSYTEIKQFGKYLYAEFDAKGRTYCMFATIKNSYVMGEWYDKNDRLAYFGTLQLKIVDAAKLEGLYIGHSSRTSRVESGDWNWRRCAT</sequence>
<dbReference type="HOGENOM" id="CLU_1624801_0_0_6"/>
<protein>
    <recommendedName>
        <fullName evidence="4">SMODS-associating 2TM beta-strand rich effector domain-containing protein</fullName>
    </recommendedName>
</protein>
<name>S6BDI9_METRE</name>
<proteinExistence type="predicted"/>
<dbReference type="KEGG" id="pre:PCA10_13720"/>
<accession>S6BDI9</accession>
<dbReference type="STRING" id="1245471.PCA10_13720"/>
<organism evidence="2 3">
    <name type="scientific">Metapseudomonas resinovorans NBRC 106553</name>
    <dbReference type="NCBI Taxonomy" id="1245471"/>
    <lineage>
        <taxon>Bacteria</taxon>
        <taxon>Pseudomonadati</taxon>
        <taxon>Pseudomonadota</taxon>
        <taxon>Gammaproteobacteria</taxon>
        <taxon>Pseudomonadales</taxon>
        <taxon>Pseudomonadaceae</taxon>
        <taxon>Metapseudomonas</taxon>
    </lineage>
</organism>
<dbReference type="eggNOG" id="ENOG50337HY">
    <property type="taxonomic scope" value="Bacteria"/>
</dbReference>
<keyword evidence="1" id="KW-1133">Transmembrane helix</keyword>
<dbReference type="Proteomes" id="UP000015503">
    <property type="component" value="Chromosome"/>
</dbReference>
<evidence type="ECO:0000313" key="3">
    <source>
        <dbReference type="Proteomes" id="UP000015503"/>
    </source>
</evidence>
<gene>
    <name evidence="2" type="ORF">PCA10_13720</name>
</gene>
<evidence type="ECO:0000313" key="2">
    <source>
        <dbReference type="EMBL" id="BAN47104.1"/>
    </source>
</evidence>
<dbReference type="OrthoDB" id="1493989at2"/>
<keyword evidence="3" id="KW-1185">Reference proteome</keyword>